<proteinExistence type="predicted"/>
<protein>
    <submittedName>
        <fullName evidence="2">Uncharacterized protein</fullName>
    </submittedName>
</protein>
<reference evidence="2" key="1">
    <citation type="journal article" date="2023" name="IScience">
        <title>Live-bearing cockroach genome reveals convergent evolutionary mechanisms linked to viviparity in insects and beyond.</title>
        <authorList>
            <person name="Fouks B."/>
            <person name="Harrison M.C."/>
            <person name="Mikhailova A.A."/>
            <person name="Marchal E."/>
            <person name="English S."/>
            <person name="Carruthers M."/>
            <person name="Jennings E.C."/>
            <person name="Chiamaka E.L."/>
            <person name="Frigard R.A."/>
            <person name="Pippel M."/>
            <person name="Attardo G.M."/>
            <person name="Benoit J.B."/>
            <person name="Bornberg-Bauer E."/>
            <person name="Tobe S.S."/>
        </authorList>
    </citation>
    <scope>NUCLEOTIDE SEQUENCE</scope>
    <source>
        <strain evidence="2">Stay&amp;Tobe</strain>
    </source>
</reference>
<accession>A0AAD7ZJF3</accession>
<gene>
    <name evidence="2" type="ORF">L9F63_023345</name>
</gene>
<dbReference type="AlphaFoldDB" id="A0AAD7ZJF3"/>
<dbReference type="Proteomes" id="UP001233999">
    <property type="component" value="Unassembled WGS sequence"/>
</dbReference>
<feature type="non-terminal residue" evidence="2">
    <location>
        <position position="158"/>
    </location>
</feature>
<name>A0AAD7ZJF3_DIPPU</name>
<feature type="region of interest" description="Disordered" evidence="1">
    <location>
        <begin position="139"/>
        <end position="158"/>
    </location>
</feature>
<evidence type="ECO:0000313" key="2">
    <source>
        <dbReference type="EMBL" id="KAJ9581476.1"/>
    </source>
</evidence>
<evidence type="ECO:0000256" key="1">
    <source>
        <dbReference type="SAM" id="MobiDB-lite"/>
    </source>
</evidence>
<feature type="compositionally biased region" description="Basic and acidic residues" evidence="1">
    <location>
        <begin position="140"/>
        <end position="149"/>
    </location>
</feature>
<sequence>RGLAETAVCDCINPEEDTVTHVVYNCTKYGVFRSELEFAGMEGGVHWPPSLEYWTRMQPYKVNDTPKLFSCKKTLISLFTIALRLHSLSPRFNTYNKRSYTLEDYRGLKYDMDQEDGVMLDDLGRDKTSPEFNFTMTEMKSMRNRKDGESEGDQDYDG</sequence>
<feature type="non-terminal residue" evidence="2">
    <location>
        <position position="1"/>
    </location>
</feature>
<organism evidence="2 3">
    <name type="scientific">Diploptera punctata</name>
    <name type="common">Pacific beetle cockroach</name>
    <dbReference type="NCBI Taxonomy" id="6984"/>
    <lineage>
        <taxon>Eukaryota</taxon>
        <taxon>Metazoa</taxon>
        <taxon>Ecdysozoa</taxon>
        <taxon>Arthropoda</taxon>
        <taxon>Hexapoda</taxon>
        <taxon>Insecta</taxon>
        <taxon>Pterygota</taxon>
        <taxon>Neoptera</taxon>
        <taxon>Polyneoptera</taxon>
        <taxon>Dictyoptera</taxon>
        <taxon>Blattodea</taxon>
        <taxon>Blaberoidea</taxon>
        <taxon>Blaberidae</taxon>
        <taxon>Diplopterinae</taxon>
        <taxon>Diploptera</taxon>
    </lineage>
</organism>
<keyword evidence="3" id="KW-1185">Reference proteome</keyword>
<reference evidence="2" key="2">
    <citation type="submission" date="2023-05" db="EMBL/GenBank/DDBJ databases">
        <authorList>
            <person name="Fouks B."/>
        </authorList>
    </citation>
    <scope>NUCLEOTIDE SEQUENCE</scope>
    <source>
        <strain evidence="2">Stay&amp;Tobe</strain>
        <tissue evidence="2">Testes</tissue>
    </source>
</reference>
<comment type="caution">
    <text evidence="2">The sequence shown here is derived from an EMBL/GenBank/DDBJ whole genome shotgun (WGS) entry which is preliminary data.</text>
</comment>
<dbReference type="EMBL" id="JASPKZ010007915">
    <property type="protein sequence ID" value="KAJ9581476.1"/>
    <property type="molecule type" value="Genomic_DNA"/>
</dbReference>
<evidence type="ECO:0000313" key="3">
    <source>
        <dbReference type="Proteomes" id="UP001233999"/>
    </source>
</evidence>